<name>A0A7S3VC37_9STRA</name>
<accession>A0A7S3VC37</accession>
<gene>
    <name evidence="1" type="ORF">CDEB00056_LOCUS14864</name>
</gene>
<sequence>MIFMASAPEEAACRSLLNDKCTEHSSVFAAAAAAASATCPCFDTEDLDKAAEDVASGSYTFRSATTCTGSDSGSTGIVYTNDSTGYSIMMGCEVRANSCRKSDMFRETSASENSACRSLITSKCVEHSSIFAAAAAANTNE</sequence>
<protein>
    <submittedName>
        <fullName evidence="1">Uncharacterized protein</fullName>
    </submittedName>
</protein>
<reference evidence="1" key="1">
    <citation type="submission" date="2021-01" db="EMBL/GenBank/DDBJ databases">
        <authorList>
            <person name="Corre E."/>
            <person name="Pelletier E."/>
            <person name="Niang G."/>
            <person name="Scheremetjew M."/>
            <person name="Finn R."/>
            <person name="Kale V."/>
            <person name="Holt S."/>
            <person name="Cochrane G."/>
            <person name="Meng A."/>
            <person name="Brown T."/>
            <person name="Cohen L."/>
        </authorList>
    </citation>
    <scope>NUCLEOTIDE SEQUENCE</scope>
    <source>
        <strain evidence="1">MM31A-1</strain>
    </source>
</reference>
<evidence type="ECO:0000313" key="1">
    <source>
        <dbReference type="EMBL" id="CAE0470011.1"/>
    </source>
</evidence>
<dbReference type="EMBL" id="HBIO01019321">
    <property type="protein sequence ID" value="CAE0470011.1"/>
    <property type="molecule type" value="Transcribed_RNA"/>
</dbReference>
<proteinExistence type="predicted"/>
<dbReference type="AlphaFoldDB" id="A0A7S3VC37"/>
<organism evidence="1">
    <name type="scientific">Chaetoceros debilis</name>
    <dbReference type="NCBI Taxonomy" id="122233"/>
    <lineage>
        <taxon>Eukaryota</taxon>
        <taxon>Sar</taxon>
        <taxon>Stramenopiles</taxon>
        <taxon>Ochrophyta</taxon>
        <taxon>Bacillariophyta</taxon>
        <taxon>Coscinodiscophyceae</taxon>
        <taxon>Chaetocerotophycidae</taxon>
        <taxon>Chaetocerotales</taxon>
        <taxon>Chaetocerotaceae</taxon>
        <taxon>Chaetoceros</taxon>
    </lineage>
</organism>